<dbReference type="InterPro" id="IPR020846">
    <property type="entry name" value="MFS_dom"/>
</dbReference>
<dbReference type="SUPFAM" id="SSF103473">
    <property type="entry name" value="MFS general substrate transporter"/>
    <property type="match status" value="1"/>
</dbReference>
<feature type="transmembrane region" description="Helical" evidence="5">
    <location>
        <begin position="223"/>
        <end position="248"/>
    </location>
</feature>
<dbReference type="InterPro" id="IPR050382">
    <property type="entry name" value="MFS_Na/Anion_cotransporter"/>
</dbReference>
<dbReference type="Gene3D" id="1.20.1250.20">
    <property type="entry name" value="MFS general substrate transporter like domains"/>
    <property type="match status" value="2"/>
</dbReference>
<keyword evidence="3 5" id="KW-1133">Transmembrane helix</keyword>
<proteinExistence type="predicted"/>
<feature type="transmembrane region" description="Helical" evidence="5">
    <location>
        <begin position="167"/>
        <end position="188"/>
    </location>
</feature>
<dbReference type="InterPro" id="IPR011701">
    <property type="entry name" value="MFS"/>
</dbReference>
<feature type="transmembrane region" description="Helical" evidence="5">
    <location>
        <begin position="104"/>
        <end position="128"/>
    </location>
</feature>
<comment type="caution">
    <text evidence="7">The sequence shown here is derived from an EMBL/GenBank/DDBJ whole genome shotgun (WGS) entry which is preliminary data.</text>
</comment>
<feature type="transmembrane region" description="Helical" evidence="5">
    <location>
        <begin position="80"/>
        <end position="98"/>
    </location>
</feature>
<evidence type="ECO:0000256" key="4">
    <source>
        <dbReference type="ARBA" id="ARBA00023136"/>
    </source>
</evidence>
<keyword evidence="2 5" id="KW-0812">Transmembrane</keyword>
<sequence length="434" mass="45675">MSPLPSYQPRSAWAMASMLTWLSLINFLDKIVLGMVAVPLMADLKIPPSEFGLIASSFFWLFSLSTVLVGFLSNRIATRWLLLAMGLSWALLQVPLALAGSALTILLCRMLLGAAEGPAFPISVHALYKWFPDHKRNLPVAVVNQGATAGLLLAGLTIPLVTMHWGWRASFAILAAIGAAWSIMWLCVGREGPLTGTPGQRPGTATAIPARLPYRRIFRDPTVLACLTLGFCAYWALALGLTWLPAYLEQGLGFDPITTGRWYAVIVASSMPVTLVLSWLSQRMLRAGASSRLARGVIISVAALAGGGVYLVIASVALPPVPRTLLIAVAACLPPVAFALTPAMLAQIVPEAQRGSVLSIHTALVSLAGSLAPAVVGQLIQRHGMSGGFEVGFAINALLLLAAGVIGLCWLNPERSATALAAATHATAGARSPA</sequence>
<evidence type="ECO:0000256" key="1">
    <source>
        <dbReference type="ARBA" id="ARBA00004141"/>
    </source>
</evidence>
<reference evidence="7 8" key="1">
    <citation type="submission" date="2023-03" db="EMBL/GenBank/DDBJ databases">
        <title>Draft assemblies of triclosan tolerant bacteria isolated from returned activated sludge.</title>
        <authorList>
            <person name="Van Hamelsveld S."/>
        </authorList>
    </citation>
    <scope>NUCLEOTIDE SEQUENCE [LARGE SCALE GENOMIC DNA]</scope>
    <source>
        <strain evidence="7 8">GW210010_S58</strain>
    </source>
</reference>
<evidence type="ECO:0000256" key="3">
    <source>
        <dbReference type="ARBA" id="ARBA00022989"/>
    </source>
</evidence>
<feature type="transmembrane region" description="Helical" evidence="5">
    <location>
        <begin position="140"/>
        <end position="161"/>
    </location>
</feature>
<feature type="transmembrane region" description="Helical" evidence="5">
    <location>
        <begin position="357"/>
        <end position="380"/>
    </location>
</feature>
<evidence type="ECO:0000256" key="5">
    <source>
        <dbReference type="SAM" id="Phobius"/>
    </source>
</evidence>
<dbReference type="RefSeq" id="WP_276266050.1">
    <property type="nucleotide sequence ID" value="NZ_JARJLM010000332.1"/>
</dbReference>
<dbReference type="Pfam" id="PF07690">
    <property type="entry name" value="MFS_1"/>
    <property type="match status" value="1"/>
</dbReference>
<feature type="transmembrane region" description="Helical" evidence="5">
    <location>
        <begin position="12"/>
        <end position="33"/>
    </location>
</feature>
<dbReference type="PANTHER" id="PTHR11662">
    <property type="entry name" value="SOLUTE CARRIER FAMILY 17"/>
    <property type="match status" value="1"/>
</dbReference>
<organism evidence="7 8">
    <name type="scientific">Cupriavidus basilensis</name>
    <dbReference type="NCBI Taxonomy" id="68895"/>
    <lineage>
        <taxon>Bacteria</taxon>
        <taxon>Pseudomonadati</taxon>
        <taxon>Pseudomonadota</taxon>
        <taxon>Betaproteobacteria</taxon>
        <taxon>Burkholderiales</taxon>
        <taxon>Burkholderiaceae</taxon>
        <taxon>Cupriavidus</taxon>
    </lineage>
</organism>
<dbReference type="PROSITE" id="PS50850">
    <property type="entry name" value="MFS"/>
    <property type="match status" value="1"/>
</dbReference>
<evidence type="ECO:0000313" key="7">
    <source>
        <dbReference type="EMBL" id="MDF3835181.1"/>
    </source>
</evidence>
<feature type="transmembrane region" description="Helical" evidence="5">
    <location>
        <begin position="53"/>
        <end position="73"/>
    </location>
</feature>
<feature type="transmembrane region" description="Helical" evidence="5">
    <location>
        <begin position="260"/>
        <end position="281"/>
    </location>
</feature>
<keyword evidence="4 5" id="KW-0472">Membrane</keyword>
<evidence type="ECO:0000259" key="6">
    <source>
        <dbReference type="PROSITE" id="PS50850"/>
    </source>
</evidence>
<feature type="domain" description="Major facilitator superfamily (MFS) profile" evidence="6">
    <location>
        <begin position="15"/>
        <end position="415"/>
    </location>
</feature>
<feature type="transmembrane region" description="Helical" evidence="5">
    <location>
        <begin position="392"/>
        <end position="411"/>
    </location>
</feature>
<accession>A0ABT6AU22</accession>
<comment type="subcellular location">
    <subcellularLocation>
        <location evidence="1">Membrane</location>
        <topology evidence="1">Multi-pass membrane protein</topology>
    </subcellularLocation>
</comment>
<evidence type="ECO:0000313" key="8">
    <source>
        <dbReference type="Proteomes" id="UP001216674"/>
    </source>
</evidence>
<dbReference type="EMBL" id="JARJLM010000332">
    <property type="protein sequence ID" value="MDF3835181.1"/>
    <property type="molecule type" value="Genomic_DNA"/>
</dbReference>
<gene>
    <name evidence="7" type="ORF">P3W85_19760</name>
</gene>
<dbReference type="PANTHER" id="PTHR11662:SF450">
    <property type="entry name" value="BLR1003 PROTEIN"/>
    <property type="match status" value="1"/>
</dbReference>
<keyword evidence="8" id="KW-1185">Reference proteome</keyword>
<feature type="transmembrane region" description="Helical" evidence="5">
    <location>
        <begin position="325"/>
        <end position="345"/>
    </location>
</feature>
<protein>
    <submittedName>
        <fullName evidence="7">MFS transporter</fullName>
    </submittedName>
</protein>
<feature type="transmembrane region" description="Helical" evidence="5">
    <location>
        <begin position="293"/>
        <end position="313"/>
    </location>
</feature>
<dbReference type="InterPro" id="IPR036259">
    <property type="entry name" value="MFS_trans_sf"/>
</dbReference>
<dbReference type="Proteomes" id="UP001216674">
    <property type="component" value="Unassembled WGS sequence"/>
</dbReference>
<name>A0ABT6AU22_9BURK</name>
<evidence type="ECO:0000256" key="2">
    <source>
        <dbReference type="ARBA" id="ARBA00022692"/>
    </source>
</evidence>